<dbReference type="Pfam" id="PF06996">
    <property type="entry name" value="T6SS_TssG"/>
    <property type="match status" value="1"/>
</dbReference>
<dbReference type="Proteomes" id="UP000598032">
    <property type="component" value="Unassembled WGS sequence"/>
</dbReference>
<dbReference type="RefSeq" id="WP_201646391.1">
    <property type="nucleotide sequence ID" value="NZ_CAJHCP010000023.1"/>
</dbReference>
<protein>
    <recommendedName>
        <fullName evidence="3">Type VI secretion system baseplate subunit TssG</fullName>
    </recommendedName>
</protein>
<comment type="caution">
    <text evidence="1">The sequence shown here is derived from an EMBL/GenBank/DDBJ whole genome shotgun (WGS) entry which is preliminary data.</text>
</comment>
<evidence type="ECO:0000313" key="1">
    <source>
        <dbReference type="EMBL" id="CAD6559188.1"/>
    </source>
</evidence>
<dbReference type="NCBIfam" id="TIGR03347">
    <property type="entry name" value="VI_chp_1"/>
    <property type="match status" value="1"/>
</dbReference>
<evidence type="ECO:0000313" key="2">
    <source>
        <dbReference type="Proteomes" id="UP000598032"/>
    </source>
</evidence>
<dbReference type="PANTHER" id="PTHR35564">
    <property type="match status" value="1"/>
</dbReference>
<sequence length="359" mass="40520">MERAARQDAVLFEGILSLALLEHLQAEPWRYGFLSMMRRIGANPAIDPIGTAALPNAEPFRLGQRPSLVFAPREIADASVKDGKLHMRLFGLGMLGPNGPLPIHVTEIAREREEHRRDATLSNFLDIFHHRSLTLLYRAWATAQSAASLDRPGHDRFSLYAACLSGYPLRQNRPWPLPAHARLSAAPHLSREARNPDGLRNALAHYFGVPVRIDEYVLHWMALAADNCCVLGEHRASSFMGSGAVMGEHVPDRQYRFRIVIGPLDVEDYHRFTPQGADLLRLIEWVRAFVSEEFDWELELQIKPRSAPPAVLGGPQQLGWSGWMGQSPSPEPITGMRFEPERYVQQLRQNAARQERNEP</sequence>
<accession>A0ABN7IF09</accession>
<proteinExistence type="predicted"/>
<name>A0ABN7IF09_9BURK</name>
<dbReference type="EMBL" id="CAJHCP010000023">
    <property type="protein sequence ID" value="CAD6559188.1"/>
    <property type="molecule type" value="Genomic_DNA"/>
</dbReference>
<gene>
    <name evidence="1" type="ORF">LMG28140_06566</name>
</gene>
<keyword evidence="2" id="KW-1185">Reference proteome</keyword>
<organism evidence="1 2">
    <name type="scientific">Paraburkholderia metrosideri</name>
    <dbReference type="NCBI Taxonomy" id="580937"/>
    <lineage>
        <taxon>Bacteria</taxon>
        <taxon>Pseudomonadati</taxon>
        <taxon>Pseudomonadota</taxon>
        <taxon>Betaproteobacteria</taxon>
        <taxon>Burkholderiales</taxon>
        <taxon>Burkholderiaceae</taxon>
        <taxon>Paraburkholderia</taxon>
    </lineage>
</organism>
<dbReference type="InterPro" id="IPR010732">
    <property type="entry name" value="T6SS_TssG-like"/>
</dbReference>
<evidence type="ECO:0008006" key="3">
    <source>
        <dbReference type="Google" id="ProtNLM"/>
    </source>
</evidence>
<dbReference type="PANTHER" id="PTHR35564:SF4">
    <property type="entry name" value="CYTOPLASMIC PROTEIN"/>
    <property type="match status" value="1"/>
</dbReference>
<reference evidence="1 2" key="1">
    <citation type="submission" date="2020-10" db="EMBL/GenBank/DDBJ databases">
        <authorList>
            <person name="Peeters C."/>
        </authorList>
    </citation>
    <scope>NUCLEOTIDE SEQUENCE [LARGE SCALE GENOMIC DNA]</scope>
    <source>
        <strain evidence="1 2">LMG 28140</strain>
    </source>
</reference>